<dbReference type="PANTHER" id="PTHR23082">
    <property type="entry name" value="TRANSCRIPTION INITIATION FACTOR IIIC TFIIIC , POLYPEPTIDE 3-RELATED"/>
    <property type="match status" value="1"/>
</dbReference>
<evidence type="ECO:0000313" key="4">
    <source>
        <dbReference type="EMBL" id="KND96314.1"/>
    </source>
</evidence>
<evidence type="ECO:0000256" key="2">
    <source>
        <dbReference type="SAM" id="Coils"/>
    </source>
</evidence>
<dbReference type="PANTHER" id="PTHR23082:SF0">
    <property type="entry name" value="GENERAL TRANSCRIPTION FACTOR 3C POLYPEPTIDE 3"/>
    <property type="match status" value="1"/>
</dbReference>
<dbReference type="SMART" id="SM00028">
    <property type="entry name" value="TPR"/>
    <property type="match status" value="6"/>
</dbReference>
<dbReference type="EMBL" id="LGST01000057">
    <property type="protein sequence ID" value="KND96314.1"/>
    <property type="molecule type" value="Genomic_DNA"/>
</dbReference>
<dbReference type="Proteomes" id="UP000037122">
    <property type="component" value="Unassembled WGS sequence"/>
</dbReference>
<dbReference type="VEuPathDB" id="FungiDB:CJI97_004646"/>
<accession>A0A0L0NQL4</accession>
<dbReference type="VEuPathDB" id="FungiDB:CJI96_0004348"/>
<comment type="caution">
    <text evidence="4">The sequence shown here is derived from an EMBL/GenBank/DDBJ whole genome shotgun (WGS) entry which is preliminary data.</text>
</comment>
<dbReference type="VEuPathDB" id="FungiDB:CJJ09_004818"/>
<dbReference type="InterPro" id="IPR019734">
    <property type="entry name" value="TPR_rpt"/>
</dbReference>
<dbReference type="VEuPathDB" id="FungiDB:QG37_07445"/>
<evidence type="ECO:0008006" key="6">
    <source>
        <dbReference type="Google" id="ProtNLM"/>
    </source>
</evidence>
<feature type="coiled-coil region" evidence="2">
    <location>
        <begin position="529"/>
        <end position="588"/>
    </location>
</feature>
<organism evidence="4 5">
    <name type="scientific">Candidozyma auris</name>
    <name type="common">Yeast</name>
    <name type="synonym">Candida auris</name>
    <dbReference type="NCBI Taxonomy" id="498019"/>
    <lineage>
        <taxon>Eukaryota</taxon>
        <taxon>Fungi</taxon>
        <taxon>Dikarya</taxon>
        <taxon>Ascomycota</taxon>
        <taxon>Saccharomycotina</taxon>
        <taxon>Pichiomycetes</taxon>
        <taxon>Metschnikowiaceae</taxon>
        <taxon>Candidozyma</taxon>
    </lineage>
</organism>
<dbReference type="VEuPathDB" id="FungiDB:B9J08_004806"/>
<evidence type="ECO:0000313" key="5">
    <source>
        <dbReference type="Proteomes" id="UP000037122"/>
    </source>
</evidence>
<keyword evidence="2" id="KW-0175">Coiled coil</keyword>
<dbReference type="AlphaFoldDB" id="A0A0L0NQL4"/>
<evidence type="ECO:0000256" key="3">
    <source>
        <dbReference type="SAM" id="MobiDB-lite"/>
    </source>
</evidence>
<dbReference type="VEuPathDB" id="FungiDB:CJJ07_000676"/>
<keyword evidence="1" id="KW-0802">TPR repeat</keyword>
<dbReference type="Pfam" id="PF13181">
    <property type="entry name" value="TPR_8"/>
    <property type="match status" value="1"/>
</dbReference>
<dbReference type="GO" id="GO:0006383">
    <property type="term" value="P:transcription by RNA polymerase III"/>
    <property type="evidence" value="ECO:0007669"/>
    <property type="project" value="InterPro"/>
</dbReference>
<sequence>MAAAQEDMQNPLSDFSLALGLEYNTELEYDDDIISEDEDIDPALPRASRSKGGKLKKPSASEARAAQLTRQIYADFDAVDEENPQPVIFSDDEYDDEDYVDEENQMDIDDEGDLLSNLRSAAHMKRKGPKSSQGYKRQVMRSKEMDPELRTYMSRANAAFVRGDLESAWKSYIDVIKIDNKNFNAYKTLAEISQMQGNYGRSCCYMFMAALSSPSDTGLWGQVAELSTELGFIDQAIYCYTRAIAAKNNEHDYEHILNRSQLYKEKKQFGRALEGLQRLQTQYPEESDVVKVLAEVYVAQRRNNDAINLYMRMLERNMNPSDAIKVPRFGWSELNILLELYINQESWIQAISVLKLVARWIQRRSDETWWDEQDDDAEFDDRRPLAIRKKKPQMYERCVNRPHHLPIDIRFKLGCLRLELDQKDEAVTHLRFLNREADKRDVADLFYSAGKNLELKGHYEEAISFLKEVDDDDLTTDTAIHLGQCYYELGDFKNAKVQSLKALRGDPDNVDVKLNLVQALIGLDERDAAKKLLQEIENDSLNKRDKEDKAAESSILDDEDNLALIGSARNYKDTKKEAMTEEQKAEIEKTATRMVLEKFSRMEKLQEQIDRNNNVAAMAWMKLASQLIDMFTSIKAFFPRSTRDGFRGVVMYLRRKQDLDIYNRLARIHNLYEGISDTTASKATLISKSEFRGLTYDQWLYIFVQNALLLRYFNNDIKEAVNILEVAFDVNVFIQDKQRLMLLRLARLSLAINQQDFIVSVCNNVRYVLSSTQFSSTIYATFMCCFASGISAWAAFSNYNHQKYFLRQLKAYDSLRTSTEVSGAAHVTVDVKNMKFDKELPLLLYIYACLLGSNRTFSSPIVYLTRAYKEYYNDPTICLMLGLAHVHRSMQRNSSNRHMQLLQGISYLLEYKEHRSVNSTVYEKQEIEYNFGRLFHMLGLPALAIDHYNKVLSFHEQLQNDPDYDLLIDAAYNLTLIYTINGNTKMTQNLTNKYLTI</sequence>
<feature type="region of interest" description="Disordered" evidence="3">
    <location>
        <begin position="30"/>
        <end position="64"/>
    </location>
</feature>
<dbReference type="Gene3D" id="1.25.40.10">
    <property type="entry name" value="Tetratricopeptide repeat domain"/>
    <property type="match status" value="2"/>
</dbReference>
<dbReference type="InterPro" id="IPR011990">
    <property type="entry name" value="TPR-like_helical_dom_sf"/>
</dbReference>
<gene>
    <name evidence="4" type="ORF">QG37_07445</name>
</gene>
<reference evidence="5" key="1">
    <citation type="journal article" date="2015" name="BMC Genomics">
        <title>Draft genome of a commonly misdiagnosed multidrug resistant pathogen Candida auris.</title>
        <authorList>
            <person name="Chatterjee S."/>
            <person name="Alampalli S.V."/>
            <person name="Nageshan R.K."/>
            <person name="Chettiar S.T."/>
            <person name="Joshi S."/>
            <person name="Tatu U.S."/>
        </authorList>
    </citation>
    <scope>NUCLEOTIDE SEQUENCE [LARGE SCALE GENOMIC DNA]</scope>
    <source>
        <strain evidence="5">6684</strain>
    </source>
</reference>
<feature type="compositionally biased region" description="Basic residues" evidence="3">
    <location>
        <begin position="48"/>
        <end position="57"/>
    </location>
</feature>
<feature type="compositionally biased region" description="Acidic residues" evidence="3">
    <location>
        <begin position="30"/>
        <end position="41"/>
    </location>
</feature>
<name>A0A0L0NQL4_CANAR</name>
<dbReference type="GO" id="GO:0000127">
    <property type="term" value="C:transcription factor TFIIIC complex"/>
    <property type="evidence" value="ECO:0007669"/>
    <property type="project" value="TreeGrafter"/>
</dbReference>
<feature type="repeat" description="TPR" evidence="1">
    <location>
        <begin position="476"/>
        <end position="509"/>
    </location>
</feature>
<proteinExistence type="predicted"/>
<dbReference type="SUPFAM" id="SSF48452">
    <property type="entry name" value="TPR-like"/>
    <property type="match status" value="1"/>
</dbReference>
<evidence type="ECO:0000256" key="1">
    <source>
        <dbReference type="PROSITE-ProRule" id="PRU00339"/>
    </source>
</evidence>
<dbReference type="PROSITE" id="PS50005">
    <property type="entry name" value="TPR"/>
    <property type="match status" value="1"/>
</dbReference>
<protein>
    <recommendedName>
        <fullName evidence="6">PEP-CTERM system TPR-repeat lipoprotein</fullName>
    </recommendedName>
</protein>
<dbReference type="InterPro" id="IPR039340">
    <property type="entry name" value="Tfc4/TFIIIC-102/Sfc4"/>
</dbReference>